<evidence type="ECO:0000313" key="2">
    <source>
        <dbReference type="Proteomes" id="UP000256329"/>
    </source>
</evidence>
<dbReference type="RefSeq" id="WP_115792025.1">
    <property type="nucleotide sequence ID" value="NZ_QSLN01000002.1"/>
</dbReference>
<dbReference type="EMBL" id="QSLN01000002">
    <property type="protein sequence ID" value="RDV84283.1"/>
    <property type="molecule type" value="Genomic_DNA"/>
</dbReference>
<comment type="caution">
    <text evidence="1">The sequence shown here is derived from an EMBL/GenBank/DDBJ whole genome shotgun (WGS) entry which is preliminary data.</text>
</comment>
<organism evidence="1 2">
    <name type="scientific">Ammonifex thiophilus</name>
    <dbReference type="NCBI Taxonomy" id="444093"/>
    <lineage>
        <taxon>Bacteria</taxon>
        <taxon>Bacillati</taxon>
        <taxon>Bacillota</taxon>
        <taxon>Clostridia</taxon>
        <taxon>Thermoanaerobacterales</taxon>
        <taxon>Thermoanaerobacteraceae</taxon>
        <taxon>Ammonifex</taxon>
    </lineage>
</organism>
<name>A0A3D8P4X1_9THEO</name>
<proteinExistence type="predicted"/>
<evidence type="ECO:0000313" key="1">
    <source>
        <dbReference type="EMBL" id="RDV84283.1"/>
    </source>
</evidence>
<dbReference type="Proteomes" id="UP000256329">
    <property type="component" value="Unassembled WGS sequence"/>
</dbReference>
<protein>
    <submittedName>
        <fullName evidence="1">Uncharacterized protein</fullName>
    </submittedName>
</protein>
<dbReference type="AlphaFoldDB" id="A0A3D8P4X1"/>
<dbReference type="OrthoDB" id="9810361at2"/>
<keyword evidence="2" id="KW-1185">Reference proteome</keyword>
<accession>A0A3D8P4X1</accession>
<reference evidence="1 2" key="1">
    <citation type="submission" date="2018-08" db="EMBL/GenBank/DDBJ databases">
        <title>Form III RuBisCO-mediated autotrophy in Thermodesulfobium bacteria.</title>
        <authorList>
            <person name="Toshchakov S.V."/>
            <person name="Kublanov I.V."/>
            <person name="Frolov E."/>
            <person name="Bonch-Osmolovskaya E.A."/>
            <person name="Tourova T.P."/>
            <person name="Chernych N.A."/>
            <person name="Lebedinsky A.V."/>
        </authorList>
    </citation>
    <scope>NUCLEOTIDE SEQUENCE [LARGE SCALE GENOMIC DNA]</scope>
    <source>
        <strain evidence="1 2">SR</strain>
    </source>
</reference>
<gene>
    <name evidence="1" type="ORF">DXX99_02945</name>
</gene>
<sequence length="239" mass="26940">MLPAADLYSALVFARNQGILGVLSRLYAELPPAAVPSPDFCRSPAPAALVEYLNAYRQLKNLPDKQARVLKATAEFYFLELVDPKQVCPFYEGECLLGPARPLFCRALGLLSEEEFAKWEEERVRNLKAVAEHFEKEWGLEIPAAILLPRPHPDGAGKGRLTLLDLEGYRLQLMELDARIAPPDLAYHRFTFLPLATHLAMTIFNPGIRGKRAEVMRAYLAGSRDLLDKYVKRAQGFRF</sequence>